<keyword evidence="1" id="KW-0472">Membrane</keyword>
<gene>
    <name evidence="2" type="ORF">VRU48_12400</name>
</gene>
<dbReference type="Proteomes" id="UP001336835">
    <property type="component" value="Unassembled WGS sequence"/>
</dbReference>
<proteinExistence type="predicted"/>
<organism evidence="2 3">
    <name type="scientific">Pedobacter albus</name>
    <dbReference type="NCBI Taxonomy" id="3113905"/>
    <lineage>
        <taxon>Bacteria</taxon>
        <taxon>Pseudomonadati</taxon>
        <taxon>Bacteroidota</taxon>
        <taxon>Sphingobacteriia</taxon>
        <taxon>Sphingobacteriales</taxon>
        <taxon>Sphingobacteriaceae</taxon>
        <taxon>Pedobacter</taxon>
    </lineage>
</organism>
<sequence>MKSKKFTYVLMACVAAVWGIIFYRIFVAVSEEDAPVMAGPVTKTAYFKMVNHEEDPVSLKLDYRNPFSGSTAGFVEEKTAPTVRANVAVPQPAFMPKPQVNWSGVSYSGYINNASTKQKLAILSVNGKEVMLAEGQSANGIKLLKHTGDSVKVQYQGETKYIRIK</sequence>
<keyword evidence="1" id="KW-1133">Transmembrane helix</keyword>
<reference evidence="2 3" key="1">
    <citation type="submission" date="2024-01" db="EMBL/GenBank/DDBJ databases">
        <title>Pedobacter sp. nov., isolated from fresh soil.</title>
        <authorList>
            <person name="Le N.T.T."/>
        </authorList>
    </citation>
    <scope>NUCLEOTIDE SEQUENCE [LARGE SCALE GENOMIC DNA]</scope>
    <source>
        <strain evidence="2 3">KR3-3</strain>
    </source>
</reference>
<keyword evidence="3" id="KW-1185">Reference proteome</keyword>
<evidence type="ECO:0000313" key="3">
    <source>
        <dbReference type="Proteomes" id="UP001336835"/>
    </source>
</evidence>
<keyword evidence="1" id="KW-0812">Transmembrane</keyword>
<dbReference type="EMBL" id="JAZDQT010000002">
    <property type="protein sequence ID" value="MEE1945913.1"/>
    <property type="molecule type" value="Genomic_DNA"/>
</dbReference>
<protein>
    <submittedName>
        <fullName evidence="2">Uncharacterized protein</fullName>
    </submittedName>
</protein>
<name>A0ABU7I8W1_9SPHI</name>
<comment type="caution">
    <text evidence="2">The sequence shown here is derived from an EMBL/GenBank/DDBJ whole genome shotgun (WGS) entry which is preliminary data.</text>
</comment>
<evidence type="ECO:0000313" key="2">
    <source>
        <dbReference type="EMBL" id="MEE1945913.1"/>
    </source>
</evidence>
<dbReference type="RefSeq" id="WP_330108232.1">
    <property type="nucleotide sequence ID" value="NZ_JAZDQT010000002.1"/>
</dbReference>
<feature type="transmembrane region" description="Helical" evidence="1">
    <location>
        <begin position="7"/>
        <end position="26"/>
    </location>
</feature>
<accession>A0ABU7I8W1</accession>
<evidence type="ECO:0000256" key="1">
    <source>
        <dbReference type="SAM" id="Phobius"/>
    </source>
</evidence>